<comment type="similarity">
    <text evidence="3 11">Belongs to the gamma-glutamyltransferase family.</text>
</comment>
<dbReference type="EC" id="2.3.2.2" evidence="11"/>
<accession>A0A511Y4K5</accession>
<evidence type="ECO:0000256" key="9">
    <source>
        <dbReference type="PIRSR" id="PIRSR600101-1"/>
    </source>
</evidence>
<comment type="subunit">
    <text evidence="11">This enzyme consists of two polypeptide chains, which are synthesized in precursor form from a single polypeptide.</text>
</comment>
<comment type="catalytic activity">
    <reaction evidence="2 11">
        <text>glutathione + H2O = L-cysteinylglycine + L-glutamate</text>
        <dbReference type="Rhea" id="RHEA:28807"/>
        <dbReference type="ChEBI" id="CHEBI:15377"/>
        <dbReference type="ChEBI" id="CHEBI:29985"/>
        <dbReference type="ChEBI" id="CHEBI:57925"/>
        <dbReference type="ChEBI" id="CHEBI:61694"/>
        <dbReference type="EC" id="3.4.19.13"/>
    </reaction>
</comment>
<feature type="active site" description="Nucleophile" evidence="9">
    <location>
        <position position="364"/>
    </location>
</feature>
<proteinExistence type="inferred from homology"/>
<gene>
    <name evidence="12" type="primary">ggt</name>
    <name evidence="12" type="ORF">CLA01_01800</name>
</gene>
<dbReference type="AlphaFoldDB" id="A0A511Y4K5"/>
<name>A0A511Y4K5_9FLAO</name>
<comment type="catalytic activity">
    <reaction evidence="8 11">
        <text>an N-terminal (5-L-glutamyl)-[peptide] + an alpha-amino acid = 5-L-glutamyl amino acid + an N-terminal L-alpha-aminoacyl-[peptide]</text>
        <dbReference type="Rhea" id="RHEA:23904"/>
        <dbReference type="Rhea" id="RHEA-COMP:9780"/>
        <dbReference type="Rhea" id="RHEA-COMP:9795"/>
        <dbReference type="ChEBI" id="CHEBI:77644"/>
        <dbReference type="ChEBI" id="CHEBI:78597"/>
        <dbReference type="ChEBI" id="CHEBI:78599"/>
        <dbReference type="ChEBI" id="CHEBI:78608"/>
        <dbReference type="EC" id="2.3.2.2"/>
    </reaction>
</comment>
<keyword evidence="11" id="KW-0317">Glutathione biosynthesis</keyword>
<dbReference type="InterPro" id="IPR051792">
    <property type="entry name" value="GGT_bact"/>
</dbReference>
<dbReference type="PANTHER" id="PTHR43199:SF1">
    <property type="entry name" value="GLUTATHIONE HYDROLASE PROENZYME"/>
    <property type="match status" value="1"/>
</dbReference>
<evidence type="ECO:0000256" key="6">
    <source>
        <dbReference type="ARBA" id="ARBA00023145"/>
    </source>
</evidence>
<evidence type="ECO:0000256" key="2">
    <source>
        <dbReference type="ARBA" id="ARBA00001089"/>
    </source>
</evidence>
<sequence>MAFNFSSAQFTDFNIIKEVKVKNKGVVVSAHPLASEAGAEVMKMGGNAYDAVVATQYALAVVYPQAGNIGGGGFLVGVKNNGEKFTLDYRETAPKKASKDMYVDKNGKADTDLSQYGRLAVGVPGSISGFFATLKYCKLPMDKIIQPAIDLAEKGFTITEMEANMLNTHKENFLKHNKSSIAFVKDTPWKAGDLLVQKELAATLRLIQKLGAKGFYEGKTAELMVSEMKKGNGIITLEDLKSYKTAERKPLEFDYKGNRVVTMPLPSSGGVLLAQMLTMAGYENLEKYQQNSTEAVQIMTEAERRAFADRAEYMGDPDFIEDKTTFLTSDSYLKNRWKSFSFSKATPSSEVGKIISQPKESTQTTHISVIDKEGNAASVTTTLNGYYGSKVVVSGAGFFLNNEMDDFSIKPGVPNMFGAVGGEANSIQPNKRMLSSMTPTILLKNGKPYMVVGTPGGTTIPTSVYQSIVNVVDFKLNANISVNAPKFHHQWLPEKITVENNFPESTITALKSKNYVIEKIKYIGKTELILMDDNGNIHAVADGRGDDSVAVE</sequence>
<reference evidence="12 13" key="1">
    <citation type="submission" date="2019-07" db="EMBL/GenBank/DDBJ databases">
        <title>Whole genome shotgun sequence of Chryseobacterium lathyri NBRC 105250.</title>
        <authorList>
            <person name="Hosoyama A."/>
            <person name="Uohara A."/>
            <person name="Ohji S."/>
            <person name="Ichikawa N."/>
        </authorList>
    </citation>
    <scope>NUCLEOTIDE SEQUENCE [LARGE SCALE GENOMIC DNA]</scope>
    <source>
        <strain evidence="12 13">NBRC 105250</strain>
    </source>
</reference>
<keyword evidence="5 11" id="KW-0378">Hydrolase</keyword>
<keyword evidence="4 11" id="KW-0808">Transferase</keyword>
<dbReference type="InterPro" id="IPR029055">
    <property type="entry name" value="Ntn_hydrolases_N"/>
</dbReference>
<dbReference type="GO" id="GO:0006750">
    <property type="term" value="P:glutathione biosynthetic process"/>
    <property type="evidence" value="ECO:0007669"/>
    <property type="project" value="UniProtKB-KW"/>
</dbReference>
<organism evidence="12 13">
    <name type="scientific">Chryseobacterium lathyri</name>
    <dbReference type="NCBI Taxonomy" id="395933"/>
    <lineage>
        <taxon>Bacteria</taxon>
        <taxon>Pseudomonadati</taxon>
        <taxon>Bacteroidota</taxon>
        <taxon>Flavobacteriia</taxon>
        <taxon>Flavobacteriales</taxon>
        <taxon>Weeksellaceae</taxon>
        <taxon>Chryseobacterium group</taxon>
        <taxon>Chryseobacterium</taxon>
    </lineage>
</organism>
<dbReference type="Gene3D" id="1.10.246.130">
    <property type="match status" value="1"/>
</dbReference>
<comment type="pathway">
    <text evidence="11">Sulfur metabolism; glutathione metabolism.</text>
</comment>
<comment type="PTM">
    <text evidence="11">Cleaved by autocatalysis into a large and a small subunit.</text>
</comment>
<dbReference type="InterPro" id="IPR043137">
    <property type="entry name" value="GGT_ssub_C"/>
</dbReference>
<feature type="binding site" evidence="10">
    <location>
        <begin position="382"/>
        <end position="384"/>
    </location>
    <ligand>
        <name>L-glutamate</name>
        <dbReference type="ChEBI" id="CHEBI:29985"/>
    </ligand>
</feature>
<dbReference type="GO" id="GO:0103068">
    <property type="term" value="F:leukotriene C4 gamma-glutamyl transferase activity"/>
    <property type="evidence" value="ECO:0007669"/>
    <property type="project" value="UniProtKB-EC"/>
</dbReference>
<dbReference type="NCBIfam" id="TIGR00066">
    <property type="entry name" value="g_glut_trans"/>
    <property type="match status" value="1"/>
</dbReference>
<dbReference type="Proteomes" id="UP000321150">
    <property type="component" value="Unassembled WGS sequence"/>
</dbReference>
<dbReference type="EC" id="3.4.19.13" evidence="11"/>
<evidence type="ECO:0000256" key="5">
    <source>
        <dbReference type="ARBA" id="ARBA00022801"/>
    </source>
</evidence>
<evidence type="ECO:0000256" key="8">
    <source>
        <dbReference type="ARBA" id="ARBA00047417"/>
    </source>
</evidence>
<dbReference type="UniPathway" id="UPA00204"/>
<feature type="binding site" evidence="10">
    <location>
        <position position="90"/>
    </location>
    <ligand>
        <name>L-glutamate</name>
        <dbReference type="ChEBI" id="CHEBI:29985"/>
    </ligand>
</feature>
<keyword evidence="7 11" id="KW-0012">Acyltransferase</keyword>
<dbReference type="Pfam" id="PF01019">
    <property type="entry name" value="G_glu_transpept"/>
    <property type="match status" value="1"/>
</dbReference>
<evidence type="ECO:0000256" key="11">
    <source>
        <dbReference type="RuleBase" id="RU368036"/>
    </source>
</evidence>
<comment type="catalytic activity">
    <reaction evidence="1 11">
        <text>an S-substituted glutathione + H2O = an S-substituted L-cysteinylglycine + L-glutamate</text>
        <dbReference type="Rhea" id="RHEA:59468"/>
        <dbReference type="ChEBI" id="CHEBI:15377"/>
        <dbReference type="ChEBI" id="CHEBI:29985"/>
        <dbReference type="ChEBI" id="CHEBI:90779"/>
        <dbReference type="ChEBI" id="CHEBI:143103"/>
        <dbReference type="EC" id="3.4.19.13"/>
    </reaction>
</comment>
<evidence type="ECO:0000256" key="1">
    <source>
        <dbReference type="ARBA" id="ARBA00001049"/>
    </source>
</evidence>
<dbReference type="PRINTS" id="PR01210">
    <property type="entry name" value="GGTRANSPTASE"/>
</dbReference>
<evidence type="ECO:0000313" key="13">
    <source>
        <dbReference type="Proteomes" id="UP000321150"/>
    </source>
</evidence>
<evidence type="ECO:0000256" key="3">
    <source>
        <dbReference type="ARBA" id="ARBA00009381"/>
    </source>
</evidence>
<protein>
    <recommendedName>
        <fullName evidence="11">Glutathione hydrolase proenzyme</fullName>
        <ecNumber evidence="11">2.3.2.2</ecNumber>
        <ecNumber evidence="11">3.4.19.13</ecNumber>
    </recommendedName>
    <component>
        <recommendedName>
            <fullName evidence="11">Glutathione hydrolase large chain</fullName>
        </recommendedName>
    </component>
    <component>
        <recommendedName>
            <fullName evidence="11">Glutathione hydrolase small chain</fullName>
        </recommendedName>
    </component>
</protein>
<dbReference type="Gene3D" id="3.60.20.40">
    <property type="match status" value="1"/>
</dbReference>
<comment type="caution">
    <text evidence="12">The sequence shown here is derived from an EMBL/GenBank/DDBJ whole genome shotgun (WGS) entry which is preliminary data.</text>
</comment>
<dbReference type="GO" id="GO:0006751">
    <property type="term" value="P:glutathione catabolic process"/>
    <property type="evidence" value="ECO:0007669"/>
    <property type="project" value="UniProtKB-UniRule"/>
</dbReference>
<keyword evidence="6 11" id="KW-0865">Zymogen</keyword>
<dbReference type="PANTHER" id="PTHR43199">
    <property type="entry name" value="GLUTATHIONE HYDROLASE"/>
    <property type="match status" value="1"/>
</dbReference>
<evidence type="ECO:0000256" key="7">
    <source>
        <dbReference type="ARBA" id="ARBA00023315"/>
    </source>
</evidence>
<evidence type="ECO:0000256" key="4">
    <source>
        <dbReference type="ARBA" id="ARBA00022679"/>
    </source>
</evidence>
<feature type="binding site" evidence="10">
    <location>
        <position position="406"/>
    </location>
    <ligand>
        <name>L-glutamate</name>
        <dbReference type="ChEBI" id="CHEBI:29985"/>
    </ligand>
</feature>
<dbReference type="SUPFAM" id="SSF56235">
    <property type="entry name" value="N-terminal nucleophile aminohydrolases (Ntn hydrolases)"/>
    <property type="match status" value="1"/>
</dbReference>
<feature type="binding site" evidence="10">
    <location>
        <position position="457"/>
    </location>
    <ligand>
        <name>L-glutamate</name>
        <dbReference type="ChEBI" id="CHEBI:29985"/>
    </ligand>
</feature>
<dbReference type="InterPro" id="IPR000101">
    <property type="entry name" value="GGT_peptidase"/>
</dbReference>
<evidence type="ECO:0000256" key="10">
    <source>
        <dbReference type="PIRSR" id="PIRSR600101-2"/>
    </source>
</evidence>
<dbReference type="InterPro" id="IPR043138">
    <property type="entry name" value="GGT_lsub"/>
</dbReference>
<dbReference type="EMBL" id="BJYI01000001">
    <property type="protein sequence ID" value="GEN70108.1"/>
    <property type="molecule type" value="Genomic_DNA"/>
</dbReference>
<evidence type="ECO:0000313" key="12">
    <source>
        <dbReference type="EMBL" id="GEN70108.1"/>
    </source>
</evidence>
<dbReference type="GO" id="GO:0036374">
    <property type="term" value="F:glutathione hydrolase activity"/>
    <property type="evidence" value="ECO:0007669"/>
    <property type="project" value="UniProtKB-UniRule"/>
</dbReference>
<feature type="binding site" evidence="10">
    <location>
        <begin position="435"/>
        <end position="436"/>
    </location>
    <ligand>
        <name>L-glutamate</name>
        <dbReference type="ChEBI" id="CHEBI:29985"/>
    </ligand>
</feature>